<name>A0ABV0J6J5_9CYAN</name>
<reference evidence="2 3" key="1">
    <citation type="submission" date="2022-04" db="EMBL/GenBank/DDBJ databases">
        <title>Positive selection, recombination, and allopatry shape intraspecific diversity of widespread and dominant cyanobacteria.</title>
        <authorList>
            <person name="Wei J."/>
            <person name="Shu W."/>
            <person name="Hu C."/>
        </authorList>
    </citation>
    <scope>NUCLEOTIDE SEQUENCE [LARGE SCALE GENOMIC DNA]</scope>
    <source>
        <strain evidence="2 3">GB2-A4</strain>
    </source>
</reference>
<feature type="signal peptide" evidence="1">
    <location>
        <begin position="1"/>
        <end position="28"/>
    </location>
</feature>
<comment type="caution">
    <text evidence="2">The sequence shown here is derived from an EMBL/GenBank/DDBJ whole genome shotgun (WGS) entry which is preliminary data.</text>
</comment>
<proteinExistence type="predicted"/>
<organism evidence="2 3">
    <name type="scientific">Trichocoleus desertorum GB2-A4</name>
    <dbReference type="NCBI Taxonomy" id="2933944"/>
    <lineage>
        <taxon>Bacteria</taxon>
        <taxon>Bacillati</taxon>
        <taxon>Cyanobacteriota</taxon>
        <taxon>Cyanophyceae</taxon>
        <taxon>Leptolyngbyales</taxon>
        <taxon>Trichocoleusaceae</taxon>
        <taxon>Trichocoleus</taxon>
    </lineage>
</organism>
<dbReference type="Gene3D" id="2.60.120.380">
    <property type="match status" value="1"/>
</dbReference>
<dbReference type="Proteomes" id="UP001464891">
    <property type="component" value="Unassembled WGS sequence"/>
</dbReference>
<evidence type="ECO:0000313" key="2">
    <source>
        <dbReference type="EMBL" id="MEP0817396.1"/>
    </source>
</evidence>
<gene>
    <name evidence="2" type="ORF">NC998_09845</name>
</gene>
<feature type="chain" id="PRO_5046867989" evidence="1">
    <location>
        <begin position="29"/>
        <end position="160"/>
    </location>
</feature>
<keyword evidence="3" id="KW-1185">Reference proteome</keyword>
<keyword evidence="1" id="KW-0732">Signal</keyword>
<evidence type="ECO:0000256" key="1">
    <source>
        <dbReference type="SAM" id="SignalP"/>
    </source>
</evidence>
<dbReference type="EMBL" id="JAMPKM010000004">
    <property type="protein sequence ID" value="MEP0817396.1"/>
    <property type="molecule type" value="Genomic_DNA"/>
</dbReference>
<sequence length="160" mass="17150">MSISTAFKFTTLGCFILLSAAKVVPVLAESANFRTLNLSPGFSRAAGTARGFTGGSYSLPSIANSDREGKRCLGFGDTQPDHIMVLQKDFSRLQLQVDTQGKDTTLVVKGPNNTVLCGDDTGSNKDASVSQPKWSAGTYEIWVGTFDAGARWKYTLTAQQ</sequence>
<dbReference type="RefSeq" id="WP_190438449.1">
    <property type="nucleotide sequence ID" value="NZ_JAMPKM010000004.1"/>
</dbReference>
<protein>
    <submittedName>
        <fullName evidence="2">Uncharacterized protein</fullName>
    </submittedName>
</protein>
<accession>A0ABV0J6J5</accession>
<evidence type="ECO:0000313" key="3">
    <source>
        <dbReference type="Proteomes" id="UP001464891"/>
    </source>
</evidence>